<evidence type="ECO:0000256" key="2">
    <source>
        <dbReference type="ARBA" id="ARBA00023125"/>
    </source>
</evidence>
<dbReference type="InterPro" id="IPR009057">
    <property type="entry name" value="Homeodomain-like_sf"/>
</dbReference>
<dbReference type="PROSITE" id="PS01124">
    <property type="entry name" value="HTH_ARAC_FAMILY_2"/>
    <property type="match status" value="1"/>
</dbReference>
<feature type="domain" description="HTH araC/xylS-type" evidence="5">
    <location>
        <begin position="195"/>
        <end position="296"/>
    </location>
</feature>
<proteinExistence type="predicted"/>
<dbReference type="InterPro" id="IPR018060">
    <property type="entry name" value="HTH_AraC"/>
</dbReference>
<dbReference type="GO" id="GO:0043565">
    <property type="term" value="F:sequence-specific DNA binding"/>
    <property type="evidence" value="ECO:0007669"/>
    <property type="project" value="InterPro"/>
</dbReference>
<dbReference type="OrthoDB" id="6003540at2"/>
<name>A0A1I3QU96_9GAMM</name>
<comment type="function">
    <text evidence="4">Regulatory protein of the TOL plasmid xyl operons. XylS activates the xylXYZLTEGFJQKIH operon required for the degradation of toluene, m-xylene and p-xylene.</text>
</comment>
<organism evidence="6 7">
    <name type="scientific">Marinobacter persicus</name>
    <dbReference type="NCBI Taxonomy" id="930118"/>
    <lineage>
        <taxon>Bacteria</taxon>
        <taxon>Pseudomonadati</taxon>
        <taxon>Pseudomonadota</taxon>
        <taxon>Gammaproteobacteria</taxon>
        <taxon>Pseudomonadales</taxon>
        <taxon>Marinobacteraceae</taxon>
        <taxon>Marinobacter</taxon>
    </lineage>
</organism>
<evidence type="ECO:0000256" key="1">
    <source>
        <dbReference type="ARBA" id="ARBA00023015"/>
    </source>
</evidence>
<dbReference type="EMBL" id="FOSC01000002">
    <property type="protein sequence ID" value="SFJ37754.1"/>
    <property type="molecule type" value="Genomic_DNA"/>
</dbReference>
<keyword evidence="2 6" id="KW-0238">DNA-binding</keyword>
<dbReference type="Proteomes" id="UP000199445">
    <property type="component" value="Unassembled WGS sequence"/>
</dbReference>
<dbReference type="AlphaFoldDB" id="A0A1I3QU96"/>
<evidence type="ECO:0000313" key="6">
    <source>
        <dbReference type="EMBL" id="SFJ37754.1"/>
    </source>
</evidence>
<keyword evidence="3" id="KW-0804">Transcription</keyword>
<dbReference type="Gene3D" id="1.10.10.60">
    <property type="entry name" value="Homeodomain-like"/>
    <property type="match status" value="1"/>
</dbReference>
<accession>A0A1I3QU96</accession>
<dbReference type="InterPro" id="IPR050204">
    <property type="entry name" value="AraC_XylS_family_regulators"/>
</dbReference>
<gene>
    <name evidence="6" type="ORF">SAMN05216429_102144</name>
</gene>
<dbReference type="RefSeq" id="WP_091701335.1">
    <property type="nucleotide sequence ID" value="NZ_BMYN01000002.1"/>
</dbReference>
<keyword evidence="7" id="KW-1185">Reference proteome</keyword>
<dbReference type="SMART" id="SM00342">
    <property type="entry name" value="HTH_ARAC"/>
    <property type="match status" value="1"/>
</dbReference>
<reference evidence="6 7" key="1">
    <citation type="submission" date="2016-10" db="EMBL/GenBank/DDBJ databases">
        <authorList>
            <person name="de Groot N.N."/>
        </authorList>
    </citation>
    <scope>NUCLEOTIDE SEQUENCE [LARGE SCALE GENOMIC DNA]</scope>
    <source>
        <strain evidence="6 7">IBRC-M 10445</strain>
    </source>
</reference>
<sequence length="315" mass="35061">MSDPASPPGLDAYLRLNRASSGEWRRALRQLLGSQQLQCRGERRQAVFGSLSALETDSGVICMLNTAQRLSLGDGPLPASLVMMVVEGGCQLQLDKGVFAPVQPVASVGPGQTFTLTIEPGSRVMLVYPLSGRVAASPAKAESLLRFLYRAEFFGDYRHACQSAGQLFAELEDGGSGPACEHDVALFPPMDRRLARAVAKIRDEHQWAFNLQELASHSGASERNLYYLMKRETGLTPYRFYQRCRLVRVRRRLVDCQCDIPHVSWYAANEGFSHLGRFAALYRQHFGELPSETVLWRRQLQDGFSSAYSSAAEPW</sequence>
<keyword evidence="1" id="KW-0805">Transcription regulation</keyword>
<dbReference type="Pfam" id="PF12833">
    <property type="entry name" value="HTH_18"/>
    <property type="match status" value="1"/>
</dbReference>
<evidence type="ECO:0000256" key="4">
    <source>
        <dbReference type="ARBA" id="ARBA00037345"/>
    </source>
</evidence>
<evidence type="ECO:0000256" key="3">
    <source>
        <dbReference type="ARBA" id="ARBA00023163"/>
    </source>
</evidence>
<dbReference type="GO" id="GO:0003700">
    <property type="term" value="F:DNA-binding transcription factor activity"/>
    <property type="evidence" value="ECO:0007669"/>
    <property type="project" value="InterPro"/>
</dbReference>
<evidence type="ECO:0000313" key="7">
    <source>
        <dbReference type="Proteomes" id="UP000199445"/>
    </source>
</evidence>
<dbReference type="SUPFAM" id="SSF46689">
    <property type="entry name" value="Homeodomain-like"/>
    <property type="match status" value="1"/>
</dbReference>
<protein>
    <submittedName>
        <fullName evidence="6">AraC-type DNA-binding protein</fullName>
    </submittedName>
</protein>
<evidence type="ECO:0000259" key="5">
    <source>
        <dbReference type="PROSITE" id="PS01124"/>
    </source>
</evidence>
<dbReference type="PANTHER" id="PTHR46796">
    <property type="entry name" value="HTH-TYPE TRANSCRIPTIONAL ACTIVATOR RHAS-RELATED"/>
    <property type="match status" value="1"/>
</dbReference>